<dbReference type="RefSeq" id="WP_281779901.1">
    <property type="nucleotide sequence ID" value="NZ_AP027041.1"/>
</dbReference>
<proteinExistence type="predicted"/>
<organism evidence="2 3">
    <name type="scientific">Lysobacter auxotrophicus</name>
    <dbReference type="NCBI Taxonomy" id="2992573"/>
    <lineage>
        <taxon>Bacteria</taxon>
        <taxon>Pseudomonadati</taxon>
        <taxon>Pseudomonadota</taxon>
        <taxon>Gammaproteobacteria</taxon>
        <taxon>Lysobacterales</taxon>
        <taxon>Lysobacteraceae</taxon>
        <taxon>Lysobacter</taxon>
    </lineage>
</organism>
<protein>
    <recommendedName>
        <fullName evidence="4">Secreted protein</fullName>
    </recommendedName>
</protein>
<keyword evidence="1" id="KW-0732">Signal</keyword>
<evidence type="ECO:0000313" key="2">
    <source>
        <dbReference type="EMBL" id="BDU18014.1"/>
    </source>
</evidence>
<evidence type="ECO:0008006" key="4">
    <source>
        <dbReference type="Google" id="ProtNLM"/>
    </source>
</evidence>
<feature type="signal peptide" evidence="1">
    <location>
        <begin position="1"/>
        <end position="19"/>
    </location>
</feature>
<reference evidence="2 3" key="1">
    <citation type="journal article" date="2023" name="Int. J. Syst. Evol. Microbiol.">
        <title>Physiological and genomic analyses of cobalamin (vitamin B12)-auxotrophy of Lysobacter auxotrophicus sp. nov., a methionine-auxotrophic chitinolytic bacterium isolated from chitin-treated soil.</title>
        <authorList>
            <person name="Saito A."/>
            <person name="Dohra H."/>
            <person name="Hamada M."/>
            <person name="Moriuchi R."/>
            <person name="Kotsuchibashi Y."/>
            <person name="Mori K."/>
        </authorList>
    </citation>
    <scope>NUCLEOTIDE SEQUENCE [LARGE SCALE GENOMIC DNA]</scope>
    <source>
        <strain evidence="2 3">5-21a</strain>
    </source>
</reference>
<keyword evidence="3" id="KW-1185">Reference proteome</keyword>
<accession>A0ABM8DHI5</accession>
<name>A0ABM8DHI5_9GAMM</name>
<evidence type="ECO:0000313" key="3">
    <source>
        <dbReference type="Proteomes" id="UP001317822"/>
    </source>
</evidence>
<evidence type="ECO:0000256" key="1">
    <source>
        <dbReference type="SAM" id="SignalP"/>
    </source>
</evidence>
<gene>
    <name evidence="2" type="ORF">LA521A_32150</name>
</gene>
<dbReference type="EMBL" id="AP027041">
    <property type="protein sequence ID" value="BDU18014.1"/>
    <property type="molecule type" value="Genomic_DNA"/>
</dbReference>
<sequence length="204" mass="22442">MSPRTALAFALACCLTACGSTPDAPGAASQDVFFQNVASLCGQAFAGRITVDRPPTPTQDNPLAGKALVMHVRECSRDTIRIPFFVGSDRSRTWVLTRTASGLRLKHDHRHEDGTEATLSQYGGDTLDMGTPERQEFPADAASKALFAREDRGTSISNVWAMEIEPHERFVYELTRPGREVRIEFDLEHPIPAPPPPWSVAPKR</sequence>
<dbReference type="Proteomes" id="UP001317822">
    <property type="component" value="Chromosome"/>
</dbReference>
<feature type="chain" id="PRO_5045939752" description="Secreted protein" evidence="1">
    <location>
        <begin position="20"/>
        <end position="204"/>
    </location>
</feature>